<feature type="transmembrane region" description="Helical" evidence="1">
    <location>
        <begin position="49"/>
        <end position="74"/>
    </location>
</feature>
<dbReference type="EMBL" id="AP006878">
    <property type="protein sequence ID" value="BAD85842.1"/>
    <property type="molecule type" value="Genomic_DNA"/>
</dbReference>
<dbReference type="KEGG" id="tko:TK1653"/>
<evidence type="ECO:0000313" key="2">
    <source>
        <dbReference type="EMBL" id="BAD85842.1"/>
    </source>
</evidence>
<dbReference type="HOGENOM" id="CLU_1700357_0_0_2"/>
<dbReference type="AlphaFoldDB" id="Q5JIW1"/>
<dbReference type="STRING" id="69014.TK1653"/>
<reference evidence="2 3" key="1">
    <citation type="journal article" date="2005" name="Genome Res.">
        <title>Complete genome sequence of the hyperthermophilic archaeon Thermococcus kodakaraensis KOD1 and comparison with Pyrococcus genomes.</title>
        <authorList>
            <person name="Fukui T."/>
            <person name="Atomi H."/>
            <person name="Kanai T."/>
            <person name="Matsumi R."/>
            <person name="Fujiwara S."/>
            <person name="Imanaka T."/>
        </authorList>
    </citation>
    <scope>NUCLEOTIDE SEQUENCE [LARGE SCALE GENOMIC DNA]</scope>
    <source>
        <strain evidence="3">ATCC BAA-918 / JCM 12380 / KOD1</strain>
    </source>
</reference>
<name>Q5JIW1_THEKO</name>
<dbReference type="GeneID" id="78448181"/>
<dbReference type="EnsemblBacteria" id="BAD85842">
    <property type="protein sequence ID" value="BAD85842"/>
    <property type="gene ID" value="TK1653"/>
</dbReference>
<sequence>MKGKRFRALPVLFATIGVLMLVAEILMVLHARFSLPQLPAENEGRYVSFGLMIVIFFLYLPVPLSFFLLAGLLYPEKIKHLGAIAPFLTAVGVLSLTLSLLMAFRMDAVGFLSFLTFDVLSILLARKEEFRKSEKFNPLVWTLTALCVLQAALFGAVVLLS</sequence>
<protein>
    <submittedName>
        <fullName evidence="2">Hypothetical membrane protein, conserved</fullName>
    </submittedName>
</protein>
<gene>
    <name evidence="2" type="ordered locus">TK1653</name>
</gene>
<keyword evidence="1" id="KW-0472">Membrane</keyword>
<proteinExistence type="predicted"/>
<dbReference type="RefSeq" id="WP_011250604.1">
    <property type="nucleotide sequence ID" value="NC_006624.1"/>
</dbReference>
<feature type="transmembrane region" description="Helical" evidence="1">
    <location>
        <begin position="138"/>
        <end position="160"/>
    </location>
</feature>
<dbReference type="PATRIC" id="fig|69014.16.peg.1611"/>
<feature type="transmembrane region" description="Helical" evidence="1">
    <location>
        <begin position="108"/>
        <end position="126"/>
    </location>
</feature>
<keyword evidence="1" id="KW-1133">Transmembrane helix</keyword>
<feature type="transmembrane region" description="Helical" evidence="1">
    <location>
        <begin position="81"/>
        <end position="102"/>
    </location>
</feature>
<dbReference type="OrthoDB" id="381974at2157"/>
<dbReference type="InParanoid" id="Q5JIW1"/>
<evidence type="ECO:0000256" key="1">
    <source>
        <dbReference type="SAM" id="Phobius"/>
    </source>
</evidence>
<accession>Q5JIW1</accession>
<feature type="transmembrane region" description="Helical" evidence="1">
    <location>
        <begin position="9"/>
        <end position="29"/>
    </location>
</feature>
<organism evidence="2 3">
    <name type="scientific">Thermococcus kodakarensis (strain ATCC BAA-918 / JCM 12380 / KOD1)</name>
    <name type="common">Pyrococcus kodakaraensis (strain KOD1)</name>
    <dbReference type="NCBI Taxonomy" id="69014"/>
    <lineage>
        <taxon>Archaea</taxon>
        <taxon>Methanobacteriati</taxon>
        <taxon>Methanobacteriota</taxon>
        <taxon>Thermococci</taxon>
        <taxon>Thermococcales</taxon>
        <taxon>Thermococcaceae</taxon>
        <taxon>Thermococcus</taxon>
    </lineage>
</organism>
<evidence type="ECO:0000313" key="3">
    <source>
        <dbReference type="Proteomes" id="UP000000536"/>
    </source>
</evidence>
<keyword evidence="1" id="KW-0812">Transmembrane</keyword>
<dbReference type="Proteomes" id="UP000000536">
    <property type="component" value="Chromosome"/>
</dbReference>
<keyword evidence="3" id="KW-1185">Reference proteome</keyword>